<proteinExistence type="inferred from homology"/>
<dbReference type="InterPro" id="IPR000887">
    <property type="entry name" value="Aldlse_KDPG_KHG"/>
</dbReference>
<dbReference type="PANTHER" id="PTHR30246">
    <property type="entry name" value="2-KETO-3-DEOXY-6-PHOSPHOGLUCONATE ALDOLASE"/>
    <property type="match status" value="1"/>
</dbReference>
<comment type="subunit">
    <text evidence="3">Homotrimer.</text>
</comment>
<organism evidence="6 7">
    <name type="scientific">Nocardiopsis coralli</name>
    <dbReference type="NCBI Taxonomy" id="2772213"/>
    <lineage>
        <taxon>Bacteria</taxon>
        <taxon>Bacillati</taxon>
        <taxon>Actinomycetota</taxon>
        <taxon>Actinomycetes</taxon>
        <taxon>Streptosporangiales</taxon>
        <taxon>Nocardiopsidaceae</taxon>
        <taxon>Nocardiopsis</taxon>
    </lineage>
</organism>
<comment type="similarity">
    <text evidence="2">Belongs to the KHG/KDPG aldolase family.</text>
</comment>
<dbReference type="PANTHER" id="PTHR30246:SF1">
    <property type="entry name" value="2-DEHYDRO-3-DEOXY-6-PHOSPHOGALACTONATE ALDOLASE-RELATED"/>
    <property type="match status" value="1"/>
</dbReference>
<evidence type="ECO:0000256" key="5">
    <source>
        <dbReference type="ARBA" id="ARBA00023277"/>
    </source>
</evidence>
<evidence type="ECO:0000256" key="4">
    <source>
        <dbReference type="ARBA" id="ARBA00023239"/>
    </source>
</evidence>
<sequence>MNVPPTTDTTAPQGTEGWADFFASGFSGPPVMLILRGVSPEDAVATARTAWASGVGLVEVTVESENGLRALEAVVRAAGGEHTVGAGTVTTPERLAAAVAAGAGFGVAPGLDPDTVHAAGRAGVPFLPGVATPTEVGQAVRLGVRTVKAFPASSLGAPWISALAGPFPEVRVVATGGVRPDNAAEFLRAGALGLGVGQSATVGGALESLVGASADG</sequence>
<dbReference type="Gene3D" id="3.20.20.70">
    <property type="entry name" value="Aldolase class I"/>
    <property type="match status" value="1"/>
</dbReference>
<evidence type="ECO:0000256" key="3">
    <source>
        <dbReference type="ARBA" id="ARBA00011233"/>
    </source>
</evidence>
<keyword evidence="7" id="KW-1185">Reference proteome</keyword>
<keyword evidence="5" id="KW-0119">Carbohydrate metabolism</keyword>
<evidence type="ECO:0000313" key="6">
    <source>
        <dbReference type="EMBL" id="MBE2999972.1"/>
    </source>
</evidence>
<dbReference type="SUPFAM" id="SSF51569">
    <property type="entry name" value="Aldolase"/>
    <property type="match status" value="1"/>
</dbReference>
<comment type="caution">
    <text evidence="6">The sequence shown here is derived from an EMBL/GenBank/DDBJ whole genome shotgun (WGS) entry which is preliminary data.</text>
</comment>
<reference evidence="6 7" key="1">
    <citation type="submission" date="2020-09" db="EMBL/GenBank/DDBJ databases">
        <title>Diversity and distribution of actinomycetes associated with coral in the coast of Hainan.</title>
        <authorList>
            <person name="Li F."/>
        </authorList>
    </citation>
    <scope>NUCLEOTIDE SEQUENCE [LARGE SCALE GENOMIC DNA]</scope>
    <source>
        <strain evidence="6 7">HNM0947</strain>
    </source>
</reference>
<comment type="pathway">
    <text evidence="1">Carbohydrate acid metabolism.</text>
</comment>
<protein>
    <submittedName>
        <fullName evidence="6">Bifunctional 4-hydroxy-2-oxoglutarate aldolase/2-dehydro-3-deoxy-phosphogluconate aldolase</fullName>
    </submittedName>
</protein>
<dbReference type="EMBL" id="JADBGI010000012">
    <property type="protein sequence ID" value="MBE2999972.1"/>
    <property type="molecule type" value="Genomic_DNA"/>
</dbReference>
<dbReference type="RefSeq" id="WP_193122596.1">
    <property type="nucleotide sequence ID" value="NZ_JADBGI010000012.1"/>
</dbReference>
<keyword evidence="4" id="KW-0456">Lyase</keyword>
<evidence type="ECO:0000256" key="1">
    <source>
        <dbReference type="ARBA" id="ARBA00004761"/>
    </source>
</evidence>
<evidence type="ECO:0000256" key="2">
    <source>
        <dbReference type="ARBA" id="ARBA00006906"/>
    </source>
</evidence>
<gene>
    <name evidence="6" type="ORF">IDM40_14825</name>
</gene>
<dbReference type="Pfam" id="PF01081">
    <property type="entry name" value="Aldolase"/>
    <property type="match status" value="1"/>
</dbReference>
<dbReference type="Proteomes" id="UP000806528">
    <property type="component" value="Unassembled WGS sequence"/>
</dbReference>
<dbReference type="CDD" id="cd00452">
    <property type="entry name" value="KDPG_aldolase"/>
    <property type="match status" value="1"/>
</dbReference>
<name>A0ABR9P826_9ACTN</name>
<evidence type="ECO:0000313" key="7">
    <source>
        <dbReference type="Proteomes" id="UP000806528"/>
    </source>
</evidence>
<dbReference type="InterPro" id="IPR013785">
    <property type="entry name" value="Aldolase_TIM"/>
</dbReference>
<accession>A0ABR9P826</accession>